<gene>
    <name evidence="12" type="ORF">PACLA_8A046059</name>
</gene>
<dbReference type="SUPFAM" id="SSF53098">
    <property type="entry name" value="Ribonuclease H-like"/>
    <property type="match status" value="2"/>
</dbReference>
<dbReference type="GO" id="GO:0003887">
    <property type="term" value="F:DNA-directed DNA polymerase activity"/>
    <property type="evidence" value="ECO:0007669"/>
    <property type="project" value="UniProtKB-KW"/>
</dbReference>
<organism evidence="12 13">
    <name type="scientific">Paramuricea clavata</name>
    <name type="common">Red gorgonian</name>
    <name type="synonym">Violescent sea-whip</name>
    <dbReference type="NCBI Taxonomy" id="317549"/>
    <lineage>
        <taxon>Eukaryota</taxon>
        <taxon>Metazoa</taxon>
        <taxon>Cnidaria</taxon>
        <taxon>Anthozoa</taxon>
        <taxon>Octocorallia</taxon>
        <taxon>Malacalcyonacea</taxon>
        <taxon>Plexauridae</taxon>
        <taxon>Paramuricea</taxon>
    </lineage>
</organism>
<dbReference type="InterPro" id="IPR040676">
    <property type="entry name" value="DUF5641"/>
</dbReference>
<keyword evidence="7" id="KW-0238">DNA-binding</keyword>
<name>A0A7D9H8W8_PARCT</name>
<comment type="similarity">
    <text evidence="1">Belongs to the DNA polymerase type-B family.</text>
</comment>
<sequence>MIKCPDCHRLIKRGPRDPEKHHCGMIKCLICKEYTRPGDHRCYMQPVGKRNEGLSDSDDSSEHHEDDVTEGGYDQMLFFDFECRQENGNHEPNLCVIQNEAGDEWVFEGDNTRNEFCEWLFKKERANCVVMAHNFQGYDSYFILQYLRENGVKYDVIMRGAKVLSLSVDMFKIKFIDSLNFIPMRLADFPKTFGIDELAKGYFPHLFNKKENENYVGPIPPTPYYNPNGMSPTAKEKFLDWHRNLKDNEYVFNFKEEILAYCRSDVDILRRCCLEFRELFRNVTDIDPFEKCLTIASACNLVYRTNYLEENTIAIIPPRGYCPENVQSLLAQKWLSYTAERNEIDIQHNRNGGEKRVGRYLLDGYHEETHTAYEVHGCFWHGCINCYTRDTMNPVKGKTMHDLRQTTVEKTEYLKNQGYNVVEVWECGIKRELADDEDMRHYFDNYDGVDSLEPRDALYGGRTNASRLYHECEDDEKIRYMKSTCSMPTCFVHLSQELKKSYHRSKHSRRRKALKIMWTLLERFSCRKACSNRIPFLWIPPEQQARRIQIADTTHTKKLQAAEMIRSLEPKLTQYRDQYMQQLLNQQYRLATSMTLPNVEVPTFSGDPIEYCHFIRSFETLVEDKTMNSGARLHYLIQYTSGDVQELMRSCLTMKSEDGYRKARSLLKQRYGQNYRIATAYIDRIVNSPPIKDEDGTALHKFSILITSCKNTLEDIGYKHKLENPDNLQRVVNRLPFSLRRSWRDVADDITSNQSRDITFEDLAKFVEKKARALTHPVFGKIINDQNPKFKLPRNKLSFGVDGEANSKKTETSTGSAHVFNIEAKKYKCPRCNGDHLLPRCERFKRDTVKERVNLVRRKGLCDNCLFQGHIARACPKESFCKVTGCQSKHSTYLHPLNIKPDEGDKLRSERSKNPDHQESDVGNKITGQNGFVNSEDSLSDVNGAGASLIGLAVVPVKVKSKNSNRTVLTYAFLDPGSNTTFCTRELMEELGIEGENTVLSLTTLQSENHSMKSQVLSLEVYDLEENDLVELPTVFSTSTLPINESSIPRQSDIDRWPYLSDVKITEIDASIGLLIGNDVPKALEPKETKESEGFGPYANSAKLRGGHYELALPWKNSSPSLPNDRPVAEHRLALLKRRFNKDPKLFSRYADVMDNLLDKGYAMKVPDKSMEMHDKTLWYLPHHPVINPNKPEKLRVVFDCAATYHGASLNDQLLQGPDLTNGLIGVLIRFRQDLVALMADIESMFHQTRRTTVSSDLRDILQREPERAGSVKDVCPGQPTLERALGVQWNVGLDQFGFKIKMKEKPSTRRGLFGNISFIAWVLRYRSKLREAVRRRREGQYGSLKAGVINPISVEELVRAENEVVKHVQGTSFREELIRLGDQSINDTTNELKVKYVKKSSPIYNLDPQLIDGILRVGGRLKNAPIPRESKHPIIVPKNNHISNLIRQGPRGEQKMADLPKDRVIPNNPPFTFVGVDCFGPFLVKKGRSLVKRYGVLFTCLTIRAIHIEIAYSLDTDSFLQSMRRFIARRGHPEVMRSDNGTNFVAGEKELRNAIEGWNQEKLHKVVYGNDQILDDEGLTTLMCEAESIVNSRPLTKVSDDPNDAEALTPNHLLLLRSGPSFPPGIFTKEERYSRRRWRQIQYLADIFWRRWVKEYLPTLQKRQKWTKPRRNFQLGDIVLIVDENYPRCSWPLGRITEVKSGKDGYVRRVSLKTKSTILERPINKIIFLEADVEPVLSVCSSLDDAEIGGRYVESYIACNLVLPST</sequence>
<keyword evidence="13" id="KW-1185">Reference proteome</keyword>
<accession>A0A7D9H8W8</accession>
<evidence type="ECO:0000256" key="9">
    <source>
        <dbReference type="SAM" id="MobiDB-lite"/>
    </source>
</evidence>
<dbReference type="GO" id="GO:0000166">
    <property type="term" value="F:nucleotide binding"/>
    <property type="evidence" value="ECO:0007669"/>
    <property type="project" value="InterPro"/>
</dbReference>
<evidence type="ECO:0000256" key="4">
    <source>
        <dbReference type="ARBA" id="ARBA00022695"/>
    </source>
</evidence>
<dbReference type="Pfam" id="PF03564">
    <property type="entry name" value="DUF1759"/>
    <property type="match status" value="1"/>
</dbReference>
<dbReference type="OrthoDB" id="8402106at2759"/>
<comment type="catalytic activity">
    <reaction evidence="8">
        <text>DNA(n) + a 2'-deoxyribonucleoside 5'-triphosphate = DNA(n+1) + diphosphate</text>
        <dbReference type="Rhea" id="RHEA:22508"/>
        <dbReference type="Rhea" id="RHEA-COMP:17339"/>
        <dbReference type="Rhea" id="RHEA-COMP:17340"/>
        <dbReference type="ChEBI" id="CHEBI:33019"/>
        <dbReference type="ChEBI" id="CHEBI:61560"/>
        <dbReference type="ChEBI" id="CHEBI:173112"/>
        <dbReference type="EC" id="2.7.7.7"/>
    </reaction>
</comment>
<comment type="caution">
    <text evidence="12">The sequence shown here is derived from an EMBL/GenBank/DDBJ whole genome shotgun (WGS) entry which is preliminary data.</text>
</comment>
<feature type="compositionally biased region" description="Basic and acidic residues" evidence="9">
    <location>
        <begin position="900"/>
        <end position="922"/>
    </location>
</feature>
<evidence type="ECO:0000256" key="7">
    <source>
        <dbReference type="ARBA" id="ARBA00023125"/>
    </source>
</evidence>
<keyword evidence="5" id="KW-0235">DNA replication</keyword>
<keyword evidence="4" id="KW-0548">Nucleotidyltransferase</keyword>
<evidence type="ECO:0000313" key="12">
    <source>
        <dbReference type="EMBL" id="CAB3976923.1"/>
    </source>
</evidence>
<proteinExistence type="inferred from homology"/>
<dbReference type="Pfam" id="PF03175">
    <property type="entry name" value="DNA_pol_B_2"/>
    <property type="match status" value="1"/>
</dbReference>
<dbReference type="InterPro" id="IPR036397">
    <property type="entry name" value="RNaseH_sf"/>
</dbReference>
<dbReference type="PANTHER" id="PTHR47331:SF1">
    <property type="entry name" value="GAG-LIKE PROTEIN"/>
    <property type="match status" value="1"/>
</dbReference>
<dbReference type="Proteomes" id="UP001152795">
    <property type="component" value="Unassembled WGS sequence"/>
</dbReference>
<evidence type="ECO:0000259" key="11">
    <source>
        <dbReference type="Pfam" id="PF18701"/>
    </source>
</evidence>
<feature type="region of interest" description="Disordered" evidence="9">
    <location>
        <begin position="897"/>
        <end position="929"/>
    </location>
</feature>
<dbReference type="Gene3D" id="3.40.960.10">
    <property type="entry name" value="VSR Endonuclease"/>
    <property type="match status" value="1"/>
</dbReference>
<dbReference type="SUPFAM" id="SSF52980">
    <property type="entry name" value="Restriction endonuclease-like"/>
    <property type="match status" value="1"/>
</dbReference>
<evidence type="ECO:0000313" key="13">
    <source>
        <dbReference type="Proteomes" id="UP001152795"/>
    </source>
</evidence>
<dbReference type="GO" id="GO:0006281">
    <property type="term" value="P:DNA repair"/>
    <property type="evidence" value="ECO:0007669"/>
    <property type="project" value="UniProtKB-ARBA"/>
</dbReference>
<dbReference type="Gene3D" id="3.30.420.10">
    <property type="entry name" value="Ribonuclease H-like superfamily/Ribonuclease H"/>
    <property type="match status" value="2"/>
</dbReference>
<dbReference type="GO" id="GO:0006260">
    <property type="term" value="P:DNA replication"/>
    <property type="evidence" value="ECO:0007669"/>
    <property type="project" value="UniProtKB-KW"/>
</dbReference>
<evidence type="ECO:0000256" key="6">
    <source>
        <dbReference type="ARBA" id="ARBA00022932"/>
    </source>
</evidence>
<evidence type="ECO:0000256" key="1">
    <source>
        <dbReference type="ARBA" id="ARBA00005755"/>
    </source>
</evidence>
<dbReference type="EC" id="2.7.7.7" evidence="2"/>
<dbReference type="Pfam" id="PF18701">
    <property type="entry name" value="DUF5641"/>
    <property type="match status" value="1"/>
</dbReference>
<protein>
    <recommendedName>
        <fullName evidence="2">DNA-directed DNA polymerase</fullName>
        <ecNumber evidence="2">2.7.7.7</ecNumber>
    </recommendedName>
</protein>
<dbReference type="InterPro" id="IPR005312">
    <property type="entry name" value="DUF1759"/>
</dbReference>
<dbReference type="GO" id="GO:0003677">
    <property type="term" value="F:DNA binding"/>
    <property type="evidence" value="ECO:0007669"/>
    <property type="project" value="UniProtKB-KW"/>
</dbReference>
<evidence type="ECO:0000256" key="5">
    <source>
        <dbReference type="ARBA" id="ARBA00022705"/>
    </source>
</evidence>
<evidence type="ECO:0000256" key="8">
    <source>
        <dbReference type="ARBA" id="ARBA00049244"/>
    </source>
</evidence>
<reference evidence="12" key="1">
    <citation type="submission" date="2020-04" db="EMBL/GenBank/DDBJ databases">
        <authorList>
            <person name="Alioto T."/>
            <person name="Alioto T."/>
            <person name="Gomez Garrido J."/>
        </authorList>
    </citation>
    <scope>NUCLEOTIDE SEQUENCE</scope>
    <source>
        <strain evidence="12">A484AB</strain>
    </source>
</reference>
<evidence type="ECO:0000259" key="10">
    <source>
        <dbReference type="Pfam" id="PF03175"/>
    </source>
</evidence>
<dbReference type="InterPro" id="IPR011335">
    <property type="entry name" value="Restrct_endonuc-II-like"/>
</dbReference>
<feature type="domain" description="DNA-directed DNA polymerase family B mitochondria/virus" evidence="10">
    <location>
        <begin position="127"/>
        <end position="313"/>
    </location>
</feature>
<keyword evidence="6" id="KW-0239">DNA-directed DNA polymerase</keyword>
<evidence type="ECO:0000256" key="3">
    <source>
        <dbReference type="ARBA" id="ARBA00022679"/>
    </source>
</evidence>
<dbReference type="InterPro" id="IPR004868">
    <property type="entry name" value="DNA-dir_DNA_pol_B_mt/vir"/>
</dbReference>
<dbReference type="PANTHER" id="PTHR47331">
    <property type="entry name" value="PHD-TYPE DOMAIN-CONTAINING PROTEIN"/>
    <property type="match status" value="1"/>
</dbReference>
<dbReference type="EMBL" id="CACRXK020000020">
    <property type="protein sequence ID" value="CAB3976923.1"/>
    <property type="molecule type" value="Genomic_DNA"/>
</dbReference>
<dbReference type="InterPro" id="IPR012337">
    <property type="entry name" value="RNaseH-like_sf"/>
</dbReference>
<keyword evidence="3" id="KW-0808">Transferase</keyword>
<evidence type="ECO:0000256" key="2">
    <source>
        <dbReference type="ARBA" id="ARBA00012417"/>
    </source>
</evidence>
<feature type="domain" description="DUF5641" evidence="11">
    <location>
        <begin position="1637"/>
        <end position="1730"/>
    </location>
</feature>